<dbReference type="Gene3D" id="4.10.110.10">
    <property type="entry name" value="Spasmolytic Protein, domain 1"/>
    <property type="match status" value="1"/>
</dbReference>
<dbReference type="Pfam" id="PF21365">
    <property type="entry name" value="Glyco_hydro_31_3rd"/>
    <property type="match status" value="1"/>
</dbReference>
<gene>
    <name evidence="19" type="ORF">PECUL_23A062551</name>
</gene>
<dbReference type="EC" id="3.2.1.20" evidence="4"/>
<dbReference type="FunFam" id="2.60.40.1760:FF:000001">
    <property type="entry name" value="Maltase-glucoamylase, intestinal"/>
    <property type="match status" value="1"/>
</dbReference>
<evidence type="ECO:0000256" key="2">
    <source>
        <dbReference type="ARBA" id="ARBA00004656"/>
    </source>
</evidence>
<dbReference type="GO" id="GO:0001947">
    <property type="term" value="P:heart looping"/>
    <property type="evidence" value="ECO:0007669"/>
    <property type="project" value="TreeGrafter"/>
</dbReference>
<evidence type="ECO:0000256" key="12">
    <source>
        <dbReference type="ARBA" id="ARBA00023295"/>
    </source>
</evidence>
<evidence type="ECO:0000256" key="8">
    <source>
        <dbReference type="ARBA" id="ARBA00023136"/>
    </source>
</evidence>
<feature type="coiled-coil region" evidence="16">
    <location>
        <begin position="125"/>
        <end position="215"/>
    </location>
</feature>
<evidence type="ECO:0000256" key="11">
    <source>
        <dbReference type="ARBA" id="ARBA00023228"/>
    </source>
</evidence>
<keyword evidence="6 17" id="KW-0732">Signal</keyword>
<evidence type="ECO:0000313" key="20">
    <source>
        <dbReference type="Proteomes" id="UP001295444"/>
    </source>
</evidence>
<dbReference type="GO" id="GO:0035082">
    <property type="term" value="P:axoneme assembly"/>
    <property type="evidence" value="ECO:0007669"/>
    <property type="project" value="InterPro"/>
</dbReference>
<dbReference type="Proteomes" id="UP001295444">
    <property type="component" value="Chromosome 05"/>
</dbReference>
<dbReference type="SUPFAM" id="SSF57492">
    <property type="entry name" value="Trefoil"/>
    <property type="match status" value="1"/>
</dbReference>
<sequence>MNIIFFEFVLVSIFWSNPMKDITPPHGTCSPLMTRFQTALKNYLTKQLQSLDLELHEMNAVMKKNKNQREDLGVILYGIQQELARLQMGLEKQHDKHTQISVQRQQKEQELEATRNLYKKNYQLISQERKEVSTMQTEVENLALRLFYMENMNKDTRSDISVMKRAVQKAEMEKMQAEVEKLKQDMFVDRLTREADRLREQISLYEAQIAAQREDTKAAREAVSEANMEIESIGLEKKQLFQHWNSSLIGMTRRDEAYAAIKEALSLAQQELLAMDTEIESYKKSITKEEDRNEQLTFMYNRAESDAAMTKKLIVQCQARQEALRVEFSTYMRTLQDTEQALSRVTGERAGRLGELNLLRKQIEKESQLKLALENQIMEKLQEKMTSDKATKYSSLLAEKLQKRKLDLDIEYSKLENDTAQVQLEINHSSSQIKALKRTLVELEKNIHSTTELVSRSQNEISRRTIAIERKQSTINLFSKQIEATIAQIGGIELGPLEIQVTSLNKQIDECNSEILAVQQYWLRLQTEMVNLTRQREEQDASVEMLKRELTILQQKKIRTENEIEQEKNEQKDIDHHMKNLKNDMIRLNMLINKNASSKEQLRQLNQLMENEFISSLRESEREFIMMQENLEHLQEEKERTLQNLVETEHQIMLWEKKIQLAKEMRNAVDSEAGQGEIRVMRAEIHRMQVRHTQLMKQQEKMIRDMEAVVSRRETIVARGRSLSEKDKKHLIASEFRGKLQELRKVIKDIQKNSEECNSTISDLQDSQNSLTATIADKQHSISTMKQDASSIELEIEQLQEKKRQNLSRIVSFQTRAKHLQAVKEGKYNPICNSPQVLEAEQQKQEARMHSISTIVHQIQQEYPQYQSALRGVSLALEGRLGAPGDVSERSQTEQAELRGKWVPDCKRREGYPSWLKMLSEDSVRMKFWLRNGVLWTCVLLVLCSASQCNVAPDSRFDCAPEKVVSKEQCEARGCLYSPTNDLPGIGQPWCFYPPTYPSYKMSKLTHTETGYSATLTRSVATFMPHDIMTLELNVMFETATRLHFTIKDPANKRYEVPIPTPKVRGQAASTEYDVQFSADPFGIVVKRKSSGRILVNTTVAPLLFADQFLQISTSLPSSYLYGLGEHLTSLNLDLKWTRLTFWNRDVNPMRDTNLYGSHPFYLSMEKDGSAHGVFLLNSNAMDVLLQEAPALTWRTTGGILDFYVFLGPEPKSVIRQYHEVIGFPFMPPLWGLGFHLCRWGYSSSNMTLEVVKNMTKAGFPLDVQWNDIDYMDRYRDFTYDMKNFADYPEMVKELHEQGKRYIMIVDPAISSTSPPGTYPPYDDGLKRGVFITNESGIPLVGKVWPGFTVYPDFTNPETFKWWHDLVQSFHDKVPFDGMWIDMNEPSNFVHGSLYGCPKNDLENPPYVPGVIGGCLQAATICASSKQYISSHYNLHNLYGFTEAVASHFALMSVRKKRPFIISRSTFAGHGRFAGHWTGDVGSTWDQLYHSVPAILLFNMYGIPLVGADICGFGGNTTEELCVRWSQLGAFYPFMRNHNNLNSRAQEPYVFSEQAQSAIKTTLLIRYSLLPYLYTLFHKAHSSGETVARALFIEFPSDPNTWTIDRQFLWGEALLITPVLEEGKTQVNGYFPAGIWYTPGLGKGFESKGQWIDLPARLDVINIHFRGGYILPVQNPGLTAEKTRESDLTLVVALDSEGFARGDLYWDDGDSLETYEKGDYTQVIFLSTNNVLLSEVIQINSEADTLTLGDVVIYGVANPPNKVLVNGEPSDNFSYSLDSKLLVIRQLSLPVGQPFVIRWS</sequence>
<evidence type="ECO:0000256" key="13">
    <source>
        <dbReference type="ARBA" id="ARBA00041572"/>
    </source>
</evidence>
<dbReference type="GO" id="GO:0005929">
    <property type="term" value="C:cilium"/>
    <property type="evidence" value="ECO:0007669"/>
    <property type="project" value="TreeGrafter"/>
</dbReference>
<reference evidence="19" key="1">
    <citation type="submission" date="2022-03" db="EMBL/GenBank/DDBJ databases">
        <authorList>
            <person name="Alioto T."/>
            <person name="Alioto T."/>
            <person name="Gomez Garrido J."/>
        </authorList>
    </citation>
    <scope>NUCLEOTIDE SEQUENCE</scope>
</reference>
<dbReference type="InterPro" id="IPR000519">
    <property type="entry name" value="P_trefoil_dom"/>
</dbReference>
<dbReference type="PROSITE" id="PS00129">
    <property type="entry name" value="GLYCOSYL_HYDROL_F31_1"/>
    <property type="match status" value="1"/>
</dbReference>
<dbReference type="SUPFAM" id="SSF51011">
    <property type="entry name" value="Glycosyl hydrolase domain"/>
    <property type="match status" value="1"/>
</dbReference>
<keyword evidence="8" id="KW-0472">Membrane</keyword>
<dbReference type="Pfam" id="PF13802">
    <property type="entry name" value="Gal_mutarotas_2"/>
    <property type="match status" value="1"/>
</dbReference>
<dbReference type="Pfam" id="PF08647">
    <property type="entry name" value="BRE1"/>
    <property type="match status" value="1"/>
</dbReference>
<keyword evidence="10" id="KW-0325">Glycoprotein</keyword>
<dbReference type="Gene3D" id="2.60.40.1180">
    <property type="entry name" value="Golgi alpha-mannosidase II"/>
    <property type="match status" value="2"/>
</dbReference>
<dbReference type="InterPro" id="IPR030459">
    <property type="entry name" value="Glyco_hydro_31_CS"/>
</dbReference>
<dbReference type="Gene3D" id="3.20.20.80">
    <property type="entry name" value="Glycosidases"/>
    <property type="match status" value="1"/>
</dbReference>
<dbReference type="PROSITE" id="PS00707">
    <property type="entry name" value="GLYCOSYL_HYDROL_F31_2"/>
    <property type="match status" value="1"/>
</dbReference>
<evidence type="ECO:0000256" key="6">
    <source>
        <dbReference type="ARBA" id="ARBA00022729"/>
    </source>
</evidence>
<evidence type="ECO:0000256" key="15">
    <source>
        <dbReference type="PROSITE-ProRule" id="PRU00779"/>
    </source>
</evidence>
<comment type="function">
    <text evidence="14">Essential for the degradation of glycogen in lysosomes. Has highest activity on alpha-1,4-linked glycosidic linkages, but can also hydrolyze alpha-1,6-linked glucans.</text>
</comment>
<dbReference type="SMART" id="SM00018">
    <property type="entry name" value="PD"/>
    <property type="match status" value="1"/>
</dbReference>
<organism evidence="19 20">
    <name type="scientific">Pelobates cultripes</name>
    <name type="common">Western spadefoot toad</name>
    <dbReference type="NCBI Taxonomy" id="61616"/>
    <lineage>
        <taxon>Eukaryota</taxon>
        <taxon>Metazoa</taxon>
        <taxon>Chordata</taxon>
        <taxon>Craniata</taxon>
        <taxon>Vertebrata</taxon>
        <taxon>Euteleostomi</taxon>
        <taxon>Amphibia</taxon>
        <taxon>Batrachia</taxon>
        <taxon>Anura</taxon>
        <taxon>Pelobatoidea</taxon>
        <taxon>Pelobatidae</taxon>
        <taxon>Pelobates</taxon>
    </lineage>
</organism>
<keyword evidence="20" id="KW-1185">Reference proteome</keyword>
<accession>A0AAD1S530</accession>
<dbReference type="PANTHER" id="PTHR16275:SF8">
    <property type="entry name" value="COILED-COIL DOMAIN-CONTAINING PROTEIN 40"/>
    <property type="match status" value="1"/>
</dbReference>
<keyword evidence="11" id="KW-0458">Lysosome</keyword>
<evidence type="ECO:0000256" key="14">
    <source>
        <dbReference type="ARBA" id="ARBA00045686"/>
    </source>
</evidence>
<dbReference type="InterPro" id="IPR013780">
    <property type="entry name" value="Glyco_hydro_b"/>
</dbReference>
<dbReference type="PANTHER" id="PTHR16275">
    <property type="entry name" value="COILED-COIL DOMAIN-CONTAINING PROTEIN 40"/>
    <property type="match status" value="1"/>
</dbReference>
<dbReference type="InterPro" id="IPR037386">
    <property type="entry name" value="CCDC40"/>
</dbReference>
<comment type="subcellular location">
    <subcellularLocation>
        <location evidence="2">Lysosome membrane</location>
    </subcellularLocation>
</comment>
<keyword evidence="16" id="KW-0175">Coiled coil</keyword>
<evidence type="ECO:0000256" key="1">
    <source>
        <dbReference type="ARBA" id="ARBA00001657"/>
    </source>
</evidence>
<dbReference type="Gene3D" id="2.60.40.1760">
    <property type="entry name" value="glycosyl hydrolase (family 31)"/>
    <property type="match status" value="1"/>
</dbReference>
<dbReference type="FunFam" id="2.60.40.1180:FF:000001">
    <property type="entry name" value="Maltase-glucoamylase, intestinal"/>
    <property type="match status" value="1"/>
</dbReference>
<evidence type="ECO:0000256" key="17">
    <source>
        <dbReference type="SAM" id="SignalP"/>
    </source>
</evidence>
<feature type="domain" description="P-type" evidence="18">
    <location>
        <begin position="947"/>
        <end position="995"/>
    </location>
</feature>
<comment type="caution">
    <text evidence="15">Lacks conserved residue(s) required for the propagation of feature annotation.</text>
</comment>
<evidence type="ECO:0000259" key="18">
    <source>
        <dbReference type="PROSITE" id="PS51448"/>
    </source>
</evidence>
<dbReference type="PROSITE" id="PS51448">
    <property type="entry name" value="P_TREFOIL_2"/>
    <property type="match status" value="1"/>
</dbReference>
<feature type="coiled-coil region" evidence="16">
    <location>
        <begin position="356"/>
        <end position="460"/>
    </location>
</feature>
<evidence type="ECO:0000256" key="5">
    <source>
        <dbReference type="ARBA" id="ARBA00019338"/>
    </source>
</evidence>
<dbReference type="InterPro" id="IPR017853">
    <property type="entry name" value="GH"/>
</dbReference>
<dbReference type="InterPro" id="IPR030458">
    <property type="entry name" value="Glyco_hydro_31_AS"/>
</dbReference>
<dbReference type="InterPro" id="IPR011013">
    <property type="entry name" value="Gal_mutarotase_sf_dom"/>
</dbReference>
<evidence type="ECO:0000313" key="19">
    <source>
        <dbReference type="EMBL" id="CAH2291626.1"/>
    </source>
</evidence>
<dbReference type="FunFam" id="2.60.40.1180:FF:000005">
    <property type="entry name" value="Maltase-glucoamylase, intestinal"/>
    <property type="match status" value="1"/>
</dbReference>
<comment type="catalytic activity">
    <reaction evidence="1">
        <text>Hydrolysis of terminal, non-reducing (1-&gt;4)-linked alpha-D-glucose residues with release of alpha-D-glucose.</text>
        <dbReference type="EC" id="3.2.1.20"/>
    </reaction>
</comment>
<dbReference type="CDD" id="cd00111">
    <property type="entry name" value="Trefoil"/>
    <property type="match status" value="1"/>
</dbReference>
<dbReference type="SUPFAM" id="SSF74650">
    <property type="entry name" value="Galactose mutarotase-like"/>
    <property type="match status" value="1"/>
</dbReference>
<keyword evidence="7" id="KW-0378">Hydrolase</keyword>
<feature type="chain" id="PRO_5042067029" description="Lysosomal alpha-glucosidase" evidence="17">
    <location>
        <begin position="17"/>
        <end position="1800"/>
    </location>
</feature>
<evidence type="ECO:0000256" key="10">
    <source>
        <dbReference type="ARBA" id="ARBA00023180"/>
    </source>
</evidence>
<dbReference type="InterPro" id="IPR044913">
    <property type="entry name" value="P_trefoil_dom_sf"/>
</dbReference>
<name>A0AAD1S530_PELCU</name>
<dbReference type="Pfam" id="PF01055">
    <property type="entry name" value="Glyco_hydro_31_2nd"/>
    <property type="match status" value="1"/>
</dbReference>
<evidence type="ECO:0000256" key="7">
    <source>
        <dbReference type="ARBA" id="ARBA00022801"/>
    </source>
</evidence>
<dbReference type="GO" id="GO:0030246">
    <property type="term" value="F:carbohydrate binding"/>
    <property type="evidence" value="ECO:0007669"/>
    <property type="project" value="InterPro"/>
</dbReference>
<evidence type="ECO:0000256" key="3">
    <source>
        <dbReference type="ARBA" id="ARBA00007806"/>
    </source>
</evidence>
<dbReference type="GO" id="GO:0005765">
    <property type="term" value="C:lysosomal membrane"/>
    <property type="evidence" value="ECO:0007669"/>
    <property type="project" value="UniProtKB-SubCell"/>
</dbReference>
<dbReference type="GO" id="GO:0005980">
    <property type="term" value="P:glycogen catabolic process"/>
    <property type="evidence" value="ECO:0007669"/>
    <property type="project" value="UniProtKB-ARBA"/>
</dbReference>
<dbReference type="Pfam" id="PF00088">
    <property type="entry name" value="Trefoil"/>
    <property type="match status" value="1"/>
</dbReference>
<dbReference type="GO" id="GO:0005576">
    <property type="term" value="C:extracellular region"/>
    <property type="evidence" value="ECO:0007669"/>
    <property type="project" value="GOC"/>
</dbReference>
<dbReference type="InterPro" id="IPR025887">
    <property type="entry name" value="Glyco_hydro_31_N_dom"/>
</dbReference>
<protein>
    <recommendedName>
        <fullName evidence="5">Lysosomal alpha-glucosidase</fullName>
        <ecNumber evidence="4">3.2.1.20</ecNumber>
    </recommendedName>
    <alternativeName>
        <fullName evidence="13">Acid maltase</fullName>
    </alternativeName>
</protein>
<dbReference type="GO" id="GO:0060287">
    <property type="term" value="P:epithelial cilium movement involved in determination of left/right asymmetry"/>
    <property type="evidence" value="ECO:0007669"/>
    <property type="project" value="TreeGrafter"/>
</dbReference>
<feature type="coiled-coil region" evidence="16">
    <location>
        <begin position="529"/>
        <end position="651"/>
    </location>
</feature>
<feature type="coiled-coil region" evidence="16">
    <location>
        <begin position="733"/>
        <end position="809"/>
    </location>
</feature>
<dbReference type="FunFam" id="3.20.20.80:FF:000072">
    <property type="entry name" value="lysosomal alpha-glucosidase isoform X2"/>
    <property type="match status" value="1"/>
</dbReference>
<evidence type="ECO:0000256" key="9">
    <source>
        <dbReference type="ARBA" id="ARBA00023157"/>
    </source>
</evidence>
<keyword evidence="9" id="KW-1015">Disulfide bond</keyword>
<dbReference type="GO" id="GO:0004558">
    <property type="term" value="F:alpha-1,4-glucosidase activity"/>
    <property type="evidence" value="ECO:0007669"/>
    <property type="project" value="UniProtKB-EC"/>
</dbReference>
<evidence type="ECO:0000256" key="16">
    <source>
        <dbReference type="SAM" id="Coils"/>
    </source>
</evidence>
<comment type="similarity">
    <text evidence="3">Belongs to the glycosyl hydrolase 31 family.</text>
</comment>
<feature type="signal peptide" evidence="17">
    <location>
        <begin position="1"/>
        <end position="16"/>
    </location>
</feature>
<dbReference type="EMBL" id="OW240916">
    <property type="protein sequence ID" value="CAH2291626.1"/>
    <property type="molecule type" value="Genomic_DNA"/>
</dbReference>
<dbReference type="InterPro" id="IPR000322">
    <property type="entry name" value="Glyco_hydro_31_TIM"/>
</dbReference>
<evidence type="ECO:0000256" key="4">
    <source>
        <dbReference type="ARBA" id="ARBA00012741"/>
    </source>
</evidence>
<dbReference type="InterPro" id="IPR048395">
    <property type="entry name" value="Glyco_hydro_31_C"/>
</dbReference>
<dbReference type="SUPFAM" id="SSF51445">
    <property type="entry name" value="(Trans)glycosidases"/>
    <property type="match status" value="1"/>
</dbReference>
<dbReference type="CDD" id="cd06602">
    <property type="entry name" value="GH31_MGAM_SI_GAA"/>
    <property type="match status" value="1"/>
</dbReference>
<keyword evidence="12" id="KW-0326">Glycosidase</keyword>
<proteinExistence type="inferred from homology"/>
<dbReference type="CDD" id="cd14752">
    <property type="entry name" value="GH31_N"/>
    <property type="match status" value="1"/>
</dbReference>